<organism evidence="1 2">
    <name type="scientific">Wandonia haliotis</name>
    <dbReference type="NCBI Taxonomy" id="574963"/>
    <lineage>
        <taxon>Bacteria</taxon>
        <taxon>Pseudomonadati</taxon>
        <taxon>Bacteroidota</taxon>
        <taxon>Flavobacteriia</taxon>
        <taxon>Flavobacteriales</taxon>
        <taxon>Crocinitomicaceae</taxon>
        <taxon>Wandonia</taxon>
    </lineage>
</organism>
<evidence type="ECO:0000313" key="2">
    <source>
        <dbReference type="Proteomes" id="UP001501126"/>
    </source>
</evidence>
<comment type="caution">
    <text evidence="1">The sequence shown here is derived from an EMBL/GenBank/DDBJ whole genome shotgun (WGS) entry which is preliminary data.</text>
</comment>
<accession>A0ABP3Y6B6</accession>
<evidence type="ECO:0000313" key="1">
    <source>
        <dbReference type="EMBL" id="GAA0875976.1"/>
    </source>
</evidence>
<gene>
    <name evidence="1" type="ORF">GCM10009118_23850</name>
</gene>
<dbReference type="Proteomes" id="UP001501126">
    <property type="component" value="Unassembled WGS sequence"/>
</dbReference>
<protein>
    <submittedName>
        <fullName evidence="1">Uncharacterized protein</fullName>
    </submittedName>
</protein>
<proteinExistence type="predicted"/>
<dbReference type="RefSeq" id="WP_343787999.1">
    <property type="nucleotide sequence ID" value="NZ_BAAAFH010000011.1"/>
</dbReference>
<dbReference type="EMBL" id="BAAAFH010000011">
    <property type="protein sequence ID" value="GAA0875976.1"/>
    <property type="molecule type" value="Genomic_DNA"/>
</dbReference>
<name>A0ABP3Y6B6_9FLAO</name>
<sequence length="166" mass="20068">MYKFDIYDLLSRGTFLDLWINEDTSDKAISKLGQYSQKTKDSKDFYTLYWENISITFYSDDHKIFYIEILFGEDEVQYRGYKIDEYYGEISFDKQLELQKLFLYLNFQKIPYEIKTSLYDPEYLIFRINSTMDIEYYLPDKTLNRITLNDNPTPENRAKSKKILEG</sequence>
<keyword evidence="2" id="KW-1185">Reference proteome</keyword>
<reference evidence="2" key="1">
    <citation type="journal article" date="2019" name="Int. J. Syst. Evol. Microbiol.">
        <title>The Global Catalogue of Microorganisms (GCM) 10K type strain sequencing project: providing services to taxonomists for standard genome sequencing and annotation.</title>
        <authorList>
            <consortium name="The Broad Institute Genomics Platform"/>
            <consortium name="The Broad Institute Genome Sequencing Center for Infectious Disease"/>
            <person name="Wu L."/>
            <person name="Ma J."/>
        </authorList>
    </citation>
    <scope>NUCLEOTIDE SEQUENCE [LARGE SCALE GENOMIC DNA]</scope>
    <source>
        <strain evidence="2">JCM 16083</strain>
    </source>
</reference>